<sequence length="272" mass="31815">MKNTFSFFYGRGGAGLIRGVQMAEYLGAKKNPTKGFKNDICIYVKVRPPDNHSKRSYLDIVDAADKVEYLINHPEMGIIVESEIAKKYLEAKLGRKDIVLIQEHHCNYERALRPDRPVAVVGIIGSRDSFQLPLPEFKKELNKTGLNLLYYEDFWAHFKTGRLTVVDFYKQVDIQVVYRKDWFAKVKSFSNPLKLENAGSFGIPSVAYPEISYKDEWNDHFIEATSMGEMLRHVRRLKEDPVFYKEWQERSRGWAEKYHIEHISKLYKKSLH</sequence>
<dbReference type="Proteomes" id="UP000178313">
    <property type="component" value="Unassembled WGS sequence"/>
</dbReference>
<evidence type="ECO:0000313" key="2">
    <source>
        <dbReference type="Proteomes" id="UP000178313"/>
    </source>
</evidence>
<comment type="caution">
    <text evidence="1">The sequence shown here is derived from an EMBL/GenBank/DDBJ whole genome shotgun (WGS) entry which is preliminary data.</text>
</comment>
<accession>A0A1F8B089</accession>
<organism evidence="1 2">
    <name type="scientific">Candidatus Woesebacteria bacterium RIFCSPHIGHO2_12_FULL_46_16</name>
    <dbReference type="NCBI Taxonomy" id="1802513"/>
    <lineage>
        <taxon>Bacteria</taxon>
        <taxon>Candidatus Woeseibacteriota</taxon>
    </lineage>
</organism>
<reference evidence="1 2" key="1">
    <citation type="journal article" date="2016" name="Nat. Commun.">
        <title>Thousands of microbial genomes shed light on interconnected biogeochemical processes in an aquifer system.</title>
        <authorList>
            <person name="Anantharaman K."/>
            <person name="Brown C.T."/>
            <person name="Hug L.A."/>
            <person name="Sharon I."/>
            <person name="Castelle C.J."/>
            <person name="Probst A.J."/>
            <person name="Thomas B.C."/>
            <person name="Singh A."/>
            <person name="Wilkins M.J."/>
            <person name="Karaoz U."/>
            <person name="Brodie E.L."/>
            <person name="Williams K.H."/>
            <person name="Hubbard S.S."/>
            <person name="Banfield J.F."/>
        </authorList>
    </citation>
    <scope>NUCLEOTIDE SEQUENCE [LARGE SCALE GENOMIC DNA]</scope>
</reference>
<name>A0A1F8B089_9BACT</name>
<dbReference type="AlphaFoldDB" id="A0A1F8B089"/>
<protein>
    <recommendedName>
        <fullName evidence="3">Glycosyl transferase family 1 domain-containing protein</fullName>
    </recommendedName>
</protein>
<dbReference type="EMBL" id="MGGZ01000010">
    <property type="protein sequence ID" value="OGM57411.1"/>
    <property type="molecule type" value="Genomic_DNA"/>
</dbReference>
<evidence type="ECO:0000313" key="1">
    <source>
        <dbReference type="EMBL" id="OGM57411.1"/>
    </source>
</evidence>
<gene>
    <name evidence="1" type="ORF">A3E46_02215</name>
</gene>
<proteinExistence type="predicted"/>
<dbReference type="STRING" id="1802513.A3E46_02215"/>
<evidence type="ECO:0008006" key="3">
    <source>
        <dbReference type="Google" id="ProtNLM"/>
    </source>
</evidence>